<evidence type="ECO:0000313" key="2">
    <source>
        <dbReference type="WBParaSite" id="PS1159_v2.g7559.t1"/>
    </source>
</evidence>
<dbReference type="WBParaSite" id="PS1159_v2.g7559.t1">
    <property type="protein sequence ID" value="PS1159_v2.g7559.t1"/>
    <property type="gene ID" value="PS1159_v2.g7559"/>
</dbReference>
<organism evidence="1 2">
    <name type="scientific">Panagrolaimus sp. PS1159</name>
    <dbReference type="NCBI Taxonomy" id="55785"/>
    <lineage>
        <taxon>Eukaryota</taxon>
        <taxon>Metazoa</taxon>
        <taxon>Ecdysozoa</taxon>
        <taxon>Nematoda</taxon>
        <taxon>Chromadorea</taxon>
        <taxon>Rhabditida</taxon>
        <taxon>Tylenchina</taxon>
        <taxon>Panagrolaimomorpha</taxon>
        <taxon>Panagrolaimoidea</taxon>
        <taxon>Panagrolaimidae</taxon>
        <taxon>Panagrolaimus</taxon>
    </lineage>
</organism>
<proteinExistence type="predicted"/>
<sequence>MSLAVTTKSNQQQQQQCLLQLSNGATSIPAGFQLISNQNCPVMLPMSADGTTFVPFTLSSVLHQQQQQQKGSGSQGMFANCKIDLDSLSVASTSSSTIVTPTIITTPSEDDEKPLYVNAKQYQRILKRRIARAKLIESGRFPKERRHALKRARGEGGKFDSKTENGNSPNSKRQRSTSTISNASSTDLNKSKDNNHK</sequence>
<reference evidence="2" key="1">
    <citation type="submission" date="2022-11" db="UniProtKB">
        <authorList>
            <consortium name="WormBaseParasite"/>
        </authorList>
    </citation>
    <scope>IDENTIFICATION</scope>
</reference>
<protein>
    <submittedName>
        <fullName evidence="2">Nuclear transcription factor Y subunit</fullName>
    </submittedName>
</protein>
<evidence type="ECO:0000313" key="1">
    <source>
        <dbReference type="Proteomes" id="UP000887580"/>
    </source>
</evidence>
<accession>A0AC35GQK4</accession>
<dbReference type="Proteomes" id="UP000887580">
    <property type="component" value="Unplaced"/>
</dbReference>
<name>A0AC35GQK4_9BILA</name>